<dbReference type="CDD" id="cd02022">
    <property type="entry name" value="DPCK"/>
    <property type="match status" value="1"/>
</dbReference>
<sequence length="200" mass="22549">MVAIIGLTGGIASGKSTVSKMLKEKGFTIIDADVAARVVVEPKKLAYEQIVQTFGKVILQEDGTIDRAKLGSIVFHHEEERLKLNQIVHPAVRSYMLEEKDRAIATGKQTIIMDIPLLFESKLQWMVEKIIVVFVDEETQITRLQERNSFSKEEALARIQSQLPLTDKVKEAHIVIDNSGTVEETQRQVENMIKKLNLIP</sequence>
<protein>
    <recommendedName>
        <fullName evidence="5 6">Dephospho-CoA kinase</fullName>
        <ecNumber evidence="5 6">2.7.1.24</ecNumber>
    </recommendedName>
    <alternativeName>
        <fullName evidence="5">Dephosphocoenzyme A kinase</fullName>
    </alternativeName>
</protein>
<dbReference type="EC" id="2.7.1.24" evidence="5 6"/>
<keyword evidence="5" id="KW-0963">Cytoplasm</keyword>
<name>A0AAJ1WJA1_9BACI</name>
<comment type="pathway">
    <text evidence="5">Cofactor biosynthesis; coenzyme A biosynthesis; CoA from (R)-pantothenate: step 5/5.</text>
</comment>
<keyword evidence="8" id="KW-1185">Reference proteome</keyword>
<dbReference type="PANTHER" id="PTHR10695:SF46">
    <property type="entry name" value="BIFUNCTIONAL COENZYME A SYNTHASE-RELATED"/>
    <property type="match status" value="1"/>
</dbReference>
<dbReference type="NCBIfam" id="TIGR00152">
    <property type="entry name" value="dephospho-CoA kinase"/>
    <property type="match status" value="1"/>
</dbReference>
<dbReference type="GO" id="GO:0005737">
    <property type="term" value="C:cytoplasm"/>
    <property type="evidence" value="ECO:0007669"/>
    <property type="project" value="UniProtKB-SubCell"/>
</dbReference>
<dbReference type="PROSITE" id="PS51219">
    <property type="entry name" value="DPCK"/>
    <property type="match status" value="1"/>
</dbReference>
<dbReference type="Proteomes" id="UP001237207">
    <property type="component" value="Unassembled WGS sequence"/>
</dbReference>
<comment type="subcellular location">
    <subcellularLocation>
        <location evidence="5">Cytoplasm</location>
    </subcellularLocation>
</comment>
<evidence type="ECO:0000256" key="3">
    <source>
        <dbReference type="ARBA" id="ARBA00022840"/>
    </source>
</evidence>
<evidence type="ECO:0000313" key="7">
    <source>
        <dbReference type="EMBL" id="MDQ0215475.1"/>
    </source>
</evidence>
<dbReference type="Pfam" id="PF01121">
    <property type="entry name" value="CoaE"/>
    <property type="match status" value="1"/>
</dbReference>
<evidence type="ECO:0000256" key="5">
    <source>
        <dbReference type="HAMAP-Rule" id="MF_00376"/>
    </source>
</evidence>
<dbReference type="RefSeq" id="WP_307257483.1">
    <property type="nucleotide sequence ID" value="NZ_JAUSUC010000020.1"/>
</dbReference>
<dbReference type="InterPro" id="IPR001977">
    <property type="entry name" value="Depp_CoAkinase"/>
</dbReference>
<dbReference type="PANTHER" id="PTHR10695">
    <property type="entry name" value="DEPHOSPHO-COA KINASE-RELATED"/>
    <property type="match status" value="1"/>
</dbReference>
<dbReference type="EMBL" id="JAUSUC010000020">
    <property type="protein sequence ID" value="MDQ0215475.1"/>
    <property type="molecule type" value="Genomic_DNA"/>
</dbReference>
<dbReference type="FunFam" id="3.40.50.300:FF:000485">
    <property type="entry name" value="Dephospho-CoA kinase CAB5"/>
    <property type="match status" value="1"/>
</dbReference>
<dbReference type="AlphaFoldDB" id="A0AAJ1WJA1"/>
<dbReference type="Gene3D" id="3.40.50.300">
    <property type="entry name" value="P-loop containing nucleotide triphosphate hydrolases"/>
    <property type="match status" value="1"/>
</dbReference>
<dbReference type="HAMAP" id="MF_00376">
    <property type="entry name" value="Dephospho_CoA_kinase"/>
    <property type="match status" value="1"/>
</dbReference>
<accession>A0AAJ1WJA1</accession>
<keyword evidence="4 5" id="KW-0173">Coenzyme A biosynthesis</keyword>
<comment type="function">
    <text evidence="5">Catalyzes the phosphorylation of the 3'-hydroxyl group of dephosphocoenzyme A to form coenzyme A.</text>
</comment>
<evidence type="ECO:0000256" key="6">
    <source>
        <dbReference type="NCBIfam" id="TIGR00152"/>
    </source>
</evidence>
<feature type="binding site" evidence="5">
    <location>
        <begin position="12"/>
        <end position="17"/>
    </location>
    <ligand>
        <name>ATP</name>
        <dbReference type="ChEBI" id="CHEBI:30616"/>
    </ligand>
</feature>
<evidence type="ECO:0000256" key="1">
    <source>
        <dbReference type="ARBA" id="ARBA00009018"/>
    </source>
</evidence>
<evidence type="ECO:0000256" key="4">
    <source>
        <dbReference type="ARBA" id="ARBA00022993"/>
    </source>
</evidence>
<evidence type="ECO:0000256" key="2">
    <source>
        <dbReference type="ARBA" id="ARBA00022741"/>
    </source>
</evidence>
<reference evidence="7" key="1">
    <citation type="submission" date="2023-07" db="EMBL/GenBank/DDBJ databases">
        <title>Genomic Encyclopedia of Type Strains, Phase IV (KMG-IV): sequencing the most valuable type-strain genomes for metagenomic binning, comparative biology and taxonomic classification.</title>
        <authorList>
            <person name="Goeker M."/>
        </authorList>
    </citation>
    <scope>NUCLEOTIDE SEQUENCE</scope>
    <source>
        <strain evidence="7">DSM 23947</strain>
    </source>
</reference>
<keyword evidence="2 5" id="KW-0547">Nucleotide-binding</keyword>
<comment type="catalytic activity">
    <reaction evidence="5">
        <text>3'-dephospho-CoA + ATP = ADP + CoA + H(+)</text>
        <dbReference type="Rhea" id="RHEA:18245"/>
        <dbReference type="ChEBI" id="CHEBI:15378"/>
        <dbReference type="ChEBI" id="CHEBI:30616"/>
        <dbReference type="ChEBI" id="CHEBI:57287"/>
        <dbReference type="ChEBI" id="CHEBI:57328"/>
        <dbReference type="ChEBI" id="CHEBI:456216"/>
        <dbReference type="EC" id="2.7.1.24"/>
    </reaction>
</comment>
<gene>
    <name evidence="5" type="primary">coaE</name>
    <name evidence="7" type="ORF">J2S13_001892</name>
</gene>
<dbReference type="InterPro" id="IPR027417">
    <property type="entry name" value="P-loop_NTPase"/>
</dbReference>
<keyword evidence="3 5" id="KW-0067">ATP-binding</keyword>
<evidence type="ECO:0000313" key="8">
    <source>
        <dbReference type="Proteomes" id="UP001237207"/>
    </source>
</evidence>
<organism evidence="7 8">
    <name type="scientific">Oikeobacillus pervagus</name>
    <dbReference type="NCBI Taxonomy" id="1325931"/>
    <lineage>
        <taxon>Bacteria</taxon>
        <taxon>Bacillati</taxon>
        <taxon>Bacillota</taxon>
        <taxon>Bacilli</taxon>
        <taxon>Bacillales</taxon>
        <taxon>Bacillaceae</taxon>
        <taxon>Oikeobacillus</taxon>
    </lineage>
</organism>
<dbReference type="GO" id="GO:0005524">
    <property type="term" value="F:ATP binding"/>
    <property type="evidence" value="ECO:0007669"/>
    <property type="project" value="UniProtKB-UniRule"/>
</dbReference>
<dbReference type="GO" id="GO:0015937">
    <property type="term" value="P:coenzyme A biosynthetic process"/>
    <property type="evidence" value="ECO:0007669"/>
    <property type="project" value="UniProtKB-UniRule"/>
</dbReference>
<proteinExistence type="inferred from homology"/>
<dbReference type="GO" id="GO:0004140">
    <property type="term" value="F:dephospho-CoA kinase activity"/>
    <property type="evidence" value="ECO:0007669"/>
    <property type="project" value="UniProtKB-UniRule"/>
</dbReference>
<keyword evidence="5 7" id="KW-0808">Transferase</keyword>
<comment type="caution">
    <text evidence="7">The sequence shown here is derived from an EMBL/GenBank/DDBJ whole genome shotgun (WGS) entry which is preliminary data.</text>
</comment>
<comment type="similarity">
    <text evidence="1 5">Belongs to the CoaE family.</text>
</comment>
<dbReference type="SUPFAM" id="SSF52540">
    <property type="entry name" value="P-loop containing nucleoside triphosphate hydrolases"/>
    <property type="match status" value="1"/>
</dbReference>
<keyword evidence="5 7" id="KW-0418">Kinase</keyword>